<evidence type="ECO:0000313" key="1">
    <source>
        <dbReference type="EMBL" id="JAE21462.1"/>
    </source>
</evidence>
<reference evidence="1" key="1">
    <citation type="submission" date="2014-09" db="EMBL/GenBank/DDBJ databases">
        <authorList>
            <person name="Magalhaes I.L.F."/>
            <person name="Oliveira U."/>
            <person name="Santos F.R."/>
            <person name="Vidigal T.H.D.A."/>
            <person name="Brescovit A.D."/>
            <person name="Santos A.J."/>
        </authorList>
    </citation>
    <scope>NUCLEOTIDE SEQUENCE</scope>
    <source>
        <tissue evidence="1">Shoot tissue taken approximately 20 cm above the soil surface</tissue>
    </source>
</reference>
<sequence>MPQSPPPMYTVCLTKSPALQRVAVDLYISLAAKKRNAKTYRTHHLSAIEVLLSRH</sequence>
<name>A0A0A9GAE5_ARUDO</name>
<dbReference type="EMBL" id="GBRH01176434">
    <property type="protein sequence ID" value="JAE21462.1"/>
    <property type="molecule type" value="Transcribed_RNA"/>
</dbReference>
<protein>
    <submittedName>
        <fullName evidence="1">Uncharacterized protein</fullName>
    </submittedName>
</protein>
<dbReference type="AlphaFoldDB" id="A0A0A9GAE5"/>
<organism evidence="1">
    <name type="scientific">Arundo donax</name>
    <name type="common">Giant reed</name>
    <name type="synonym">Donax arundinaceus</name>
    <dbReference type="NCBI Taxonomy" id="35708"/>
    <lineage>
        <taxon>Eukaryota</taxon>
        <taxon>Viridiplantae</taxon>
        <taxon>Streptophyta</taxon>
        <taxon>Embryophyta</taxon>
        <taxon>Tracheophyta</taxon>
        <taxon>Spermatophyta</taxon>
        <taxon>Magnoliopsida</taxon>
        <taxon>Liliopsida</taxon>
        <taxon>Poales</taxon>
        <taxon>Poaceae</taxon>
        <taxon>PACMAD clade</taxon>
        <taxon>Arundinoideae</taxon>
        <taxon>Arundineae</taxon>
        <taxon>Arundo</taxon>
    </lineage>
</organism>
<proteinExistence type="predicted"/>
<reference evidence="1" key="2">
    <citation type="journal article" date="2015" name="Data Brief">
        <title>Shoot transcriptome of the giant reed, Arundo donax.</title>
        <authorList>
            <person name="Barrero R.A."/>
            <person name="Guerrero F.D."/>
            <person name="Moolhuijzen P."/>
            <person name="Goolsby J.A."/>
            <person name="Tidwell J."/>
            <person name="Bellgard S.E."/>
            <person name="Bellgard M.I."/>
        </authorList>
    </citation>
    <scope>NUCLEOTIDE SEQUENCE</scope>
    <source>
        <tissue evidence="1">Shoot tissue taken approximately 20 cm above the soil surface</tissue>
    </source>
</reference>
<accession>A0A0A9GAE5</accession>